<reference evidence="1" key="1">
    <citation type="journal article" date="2019" name="Sci. Rep.">
        <title>Draft genome of Tanacetum cinerariifolium, the natural source of mosquito coil.</title>
        <authorList>
            <person name="Yamashiro T."/>
            <person name="Shiraishi A."/>
            <person name="Satake H."/>
            <person name="Nakayama K."/>
        </authorList>
    </citation>
    <scope>NUCLEOTIDE SEQUENCE</scope>
</reference>
<organism evidence="1">
    <name type="scientific">Tanacetum cinerariifolium</name>
    <name type="common">Dalmatian daisy</name>
    <name type="synonym">Chrysanthemum cinerariifolium</name>
    <dbReference type="NCBI Taxonomy" id="118510"/>
    <lineage>
        <taxon>Eukaryota</taxon>
        <taxon>Viridiplantae</taxon>
        <taxon>Streptophyta</taxon>
        <taxon>Embryophyta</taxon>
        <taxon>Tracheophyta</taxon>
        <taxon>Spermatophyta</taxon>
        <taxon>Magnoliopsida</taxon>
        <taxon>eudicotyledons</taxon>
        <taxon>Gunneridae</taxon>
        <taxon>Pentapetalae</taxon>
        <taxon>asterids</taxon>
        <taxon>campanulids</taxon>
        <taxon>Asterales</taxon>
        <taxon>Asteraceae</taxon>
        <taxon>Asteroideae</taxon>
        <taxon>Anthemideae</taxon>
        <taxon>Anthemidinae</taxon>
        <taxon>Tanacetum</taxon>
    </lineage>
</organism>
<sequence length="88" mass="9400">DTQVPQLSGPTKFVTDESVHKELGDRLVRAATIASSLEAEQDSGGEEVFVAEQEVVKDLNKNVVKEVVNAAQDSTTTTAITTKEITLA</sequence>
<protein>
    <submittedName>
        <fullName evidence="1">Uncharacterized protein</fullName>
    </submittedName>
</protein>
<evidence type="ECO:0000313" key="1">
    <source>
        <dbReference type="EMBL" id="GFD03314.1"/>
    </source>
</evidence>
<dbReference type="EMBL" id="BKCJ011204073">
    <property type="protein sequence ID" value="GFD03314.1"/>
    <property type="molecule type" value="Genomic_DNA"/>
</dbReference>
<name>A0A699T300_TANCI</name>
<feature type="non-terminal residue" evidence="1">
    <location>
        <position position="1"/>
    </location>
</feature>
<gene>
    <name evidence="1" type="ORF">Tci_875283</name>
</gene>
<comment type="caution">
    <text evidence="1">The sequence shown here is derived from an EMBL/GenBank/DDBJ whole genome shotgun (WGS) entry which is preliminary data.</text>
</comment>
<dbReference type="AlphaFoldDB" id="A0A699T300"/>
<proteinExistence type="predicted"/>
<accession>A0A699T300</accession>